<gene>
    <name evidence="1" type="ORF">LEP1GSC186_2052</name>
</gene>
<name>M6UB49_9LEPT</name>
<reference evidence="1 2" key="1">
    <citation type="submission" date="2013-01" db="EMBL/GenBank/DDBJ databases">
        <authorList>
            <person name="Harkins D.M."/>
            <person name="Durkin A.S."/>
            <person name="Brinkac L.M."/>
            <person name="Haft D.H."/>
            <person name="Selengut J.D."/>
            <person name="Sanka R."/>
            <person name="DePew J."/>
            <person name="Purushe J."/>
            <person name="Matthias M.A."/>
            <person name="Vinetz J.M."/>
            <person name="Sutton G.G."/>
            <person name="Nierman W.C."/>
            <person name="Fouts D.E."/>
        </authorList>
    </citation>
    <scope>NUCLEOTIDE SEQUENCE [LARGE SCALE GENOMIC DNA]</scope>
    <source>
        <strain evidence="1 2">ZUN142</strain>
    </source>
</reference>
<organism evidence="1 2">
    <name type="scientific">Leptospira noguchii serovar Autumnalis str. ZUN142</name>
    <dbReference type="NCBI Taxonomy" id="1085540"/>
    <lineage>
        <taxon>Bacteria</taxon>
        <taxon>Pseudomonadati</taxon>
        <taxon>Spirochaetota</taxon>
        <taxon>Spirochaetia</taxon>
        <taxon>Leptospirales</taxon>
        <taxon>Leptospiraceae</taxon>
        <taxon>Leptospira</taxon>
    </lineage>
</organism>
<protein>
    <submittedName>
        <fullName evidence="1">Uncharacterized protein</fullName>
    </submittedName>
</protein>
<dbReference type="EMBL" id="AHOP02000021">
    <property type="protein sequence ID" value="EMO41750.1"/>
    <property type="molecule type" value="Genomic_DNA"/>
</dbReference>
<dbReference type="RefSeq" id="WP_004437144.1">
    <property type="nucleotide sequence ID" value="NZ_AHOP02000021.1"/>
</dbReference>
<comment type="caution">
    <text evidence="1">The sequence shown here is derived from an EMBL/GenBank/DDBJ whole genome shotgun (WGS) entry which is preliminary data.</text>
</comment>
<accession>M6UB49</accession>
<dbReference type="AlphaFoldDB" id="M6UB49"/>
<evidence type="ECO:0000313" key="1">
    <source>
        <dbReference type="EMBL" id="EMO41750.1"/>
    </source>
</evidence>
<proteinExistence type="predicted"/>
<dbReference type="Proteomes" id="UP000012153">
    <property type="component" value="Unassembled WGS sequence"/>
</dbReference>
<sequence length="57" mass="6850">MIKRKGVVQKMIDQREKMNEEVADMTKEEFSNYIDHIQNQYESGKLFVKPSREKTSR</sequence>
<evidence type="ECO:0000313" key="2">
    <source>
        <dbReference type="Proteomes" id="UP000012153"/>
    </source>
</evidence>